<evidence type="ECO:0000313" key="7">
    <source>
        <dbReference type="EMBL" id="KAG1795951.1"/>
    </source>
</evidence>
<evidence type="ECO:0000256" key="5">
    <source>
        <dbReference type="SAM" id="MobiDB-lite"/>
    </source>
</evidence>
<dbReference type="PANTHER" id="PTHR23057">
    <property type="entry name" value="JUXTAPOSED WITH ANOTHER ZINC FINGER PROTEIN 1"/>
    <property type="match status" value="1"/>
</dbReference>
<dbReference type="GeneID" id="64591455"/>
<evidence type="ECO:0000259" key="6">
    <source>
        <dbReference type="SMART" id="SM00355"/>
    </source>
</evidence>
<keyword evidence="2" id="KW-0677">Repeat</keyword>
<evidence type="ECO:0000256" key="4">
    <source>
        <dbReference type="ARBA" id="ARBA00022833"/>
    </source>
</evidence>
<proteinExistence type="predicted"/>
<feature type="compositionally biased region" description="Polar residues" evidence="5">
    <location>
        <begin position="207"/>
        <end position="218"/>
    </location>
</feature>
<dbReference type="SMART" id="SM00355">
    <property type="entry name" value="ZnF_C2H2"/>
    <property type="match status" value="3"/>
</dbReference>
<gene>
    <name evidence="7" type="ORF">HD556DRAFT_1234822</name>
</gene>
<dbReference type="GO" id="GO:0005634">
    <property type="term" value="C:nucleus"/>
    <property type="evidence" value="ECO:0007669"/>
    <property type="project" value="TreeGrafter"/>
</dbReference>
<dbReference type="SUPFAM" id="SSF57667">
    <property type="entry name" value="beta-beta-alpha zinc fingers"/>
    <property type="match status" value="1"/>
</dbReference>
<sequence length="513" mass="55166">MTTTSQPIVFQSPNHPNFHMVSSSFTGDNSAMPYFLGFPISWIVGSFGSRFYSTSNCSPGQLLGPLLDPNEFKCATLSSSIGSDRGSIPNTLGAFSKDDELYRNYTCCGMQSDDLYALLQHFKEVHRDVVILDPFGHPQFPVVPPLPRSICNTTASYFSDHHQHPSSYNQGGFAPDGMGLDVDQGSTPLSNVPTPPDTPLAAPLSSHPSHSFNHFDQSNPASPHIPMSGFDMTTVLPSRSAHGSAKFPPSRNGLPSMVKAPDVFDGYAGSNCSSLMLGAVPSPPASDNLHAPVTPVSELGSPYSCLPPAAVFSTRNTPANTPSASHVPSSASTLRHSAPSTATPCSSGSPVSFEAFSSQPPNQHASTMLSRPASSLLLSKPFRCPKPHCNKMYKQANGLKYHMTRGSCNFGPPKDLEQVQALLASKQSAREAAGQEDQGITEDEMREVEWEVECRLRPFACGVSDCPRRYKNVSGLRYHYQHSGDHSAIDLALLASGQDLKGIFVNRLESFSA</sequence>
<name>A0A9P7DJ70_9AGAM</name>
<dbReference type="InterPro" id="IPR013087">
    <property type="entry name" value="Znf_C2H2_type"/>
</dbReference>
<keyword evidence="1" id="KW-0479">Metal-binding</keyword>
<dbReference type="GO" id="GO:0008270">
    <property type="term" value="F:zinc ion binding"/>
    <property type="evidence" value="ECO:0007669"/>
    <property type="project" value="UniProtKB-KW"/>
</dbReference>
<feature type="region of interest" description="Disordered" evidence="5">
    <location>
        <begin position="316"/>
        <end position="367"/>
    </location>
</feature>
<dbReference type="EMBL" id="JABBWE010000020">
    <property type="protein sequence ID" value="KAG1795951.1"/>
    <property type="molecule type" value="Genomic_DNA"/>
</dbReference>
<dbReference type="Gene3D" id="3.30.160.60">
    <property type="entry name" value="Classic Zinc Finger"/>
    <property type="match status" value="1"/>
</dbReference>
<feature type="region of interest" description="Disordered" evidence="5">
    <location>
        <begin position="162"/>
        <end position="218"/>
    </location>
</feature>
<dbReference type="InterPro" id="IPR051580">
    <property type="entry name" value="ZnF-Chromatin_assoc"/>
</dbReference>
<evidence type="ECO:0000313" key="8">
    <source>
        <dbReference type="Proteomes" id="UP000719766"/>
    </source>
</evidence>
<reference evidence="7" key="1">
    <citation type="journal article" date="2020" name="New Phytol.">
        <title>Comparative genomics reveals dynamic genome evolution in host specialist ectomycorrhizal fungi.</title>
        <authorList>
            <person name="Lofgren L.A."/>
            <person name="Nguyen N.H."/>
            <person name="Vilgalys R."/>
            <person name="Ruytinx J."/>
            <person name="Liao H.L."/>
            <person name="Branco S."/>
            <person name="Kuo A."/>
            <person name="LaButti K."/>
            <person name="Lipzen A."/>
            <person name="Andreopoulos W."/>
            <person name="Pangilinan J."/>
            <person name="Riley R."/>
            <person name="Hundley H."/>
            <person name="Na H."/>
            <person name="Barry K."/>
            <person name="Grigoriev I.V."/>
            <person name="Stajich J.E."/>
            <person name="Kennedy P.G."/>
        </authorList>
    </citation>
    <scope>NUCLEOTIDE SEQUENCE</scope>
    <source>
        <strain evidence="7">S12</strain>
    </source>
</reference>
<feature type="domain" description="C2H2-type" evidence="6">
    <location>
        <begin position="459"/>
        <end position="486"/>
    </location>
</feature>
<evidence type="ECO:0000256" key="3">
    <source>
        <dbReference type="ARBA" id="ARBA00022771"/>
    </source>
</evidence>
<dbReference type="PANTHER" id="PTHR23057:SF0">
    <property type="entry name" value="JUXTAPOSED WITH ANOTHER ZINC FINGER PROTEIN 1"/>
    <property type="match status" value="1"/>
</dbReference>
<protein>
    <recommendedName>
        <fullName evidence="6">C2H2-type domain-containing protein</fullName>
    </recommendedName>
</protein>
<feature type="domain" description="C2H2-type" evidence="6">
    <location>
        <begin position="105"/>
        <end position="126"/>
    </location>
</feature>
<keyword evidence="3" id="KW-0863">Zinc-finger</keyword>
<dbReference type="Proteomes" id="UP000719766">
    <property type="component" value="Unassembled WGS sequence"/>
</dbReference>
<comment type="caution">
    <text evidence="7">The sequence shown here is derived from an EMBL/GenBank/DDBJ whole genome shotgun (WGS) entry which is preliminary data.</text>
</comment>
<accession>A0A9P7DJ70</accession>
<organism evidence="7 8">
    <name type="scientific">Suillus plorans</name>
    <dbReference type="NCBI Taxonomy" id="116603"/>
    <lineage>
        <taxon>Eukaryota</taxon>
        <taxon>Fungi</taxon>
        <taxon>Dikarya</taxon>
        <taxon>Basidiomycota</taxon>
        <taxon>Agaricomycotina</taxon>
        <taxon>Agaricomycetes</taxon>
        <taxon>Agaricomycetidae</taxon>
        <taxon>Boletales</taxon>
        <taxon>Suillineae</taxon>
        <taxon>Suillaceae</taxon>
        <taxon>Suillus</taxon>
    </lineage>
</organism>
<feature type="domain" description="C2H2-type" evidence="6">
    <location>
        <begin position="382"/>
        <end position="404"/>
    </location>
</feature>
<evidence type="ECO:0000256" key="2">
    <source>
        <dbReference type="ARBA" id="ARBA00022737"/>
    </source>
</evidence>
<dbReference type="OrthoDB" id="3269380at2759"/>
<dbReference type="RefSeq" id="XP_041161604.1">
    <property type="nucleotide sequence ID" value="XM_041297691.1"/>
</dbReference>
<keyword evidence="4" id="KW-0862">Zinc</keyword>
<evidence type="ECO:0000256" key="1">
    <source>
        <dbReference type="ARBA" id="ARBA00022723"/>
    </source>
</evidence>
<keyword evidence="8" id="KW-1185">Reference proteome</keyword>
<dbReference type="InterPro" id="IPR036236">
    <property type="entry name" value="Znf_C2H2_sf"/>
</dbReference>
<dbReference type="AlphaFoldDB" id="A0A9P7DJ70"/>